<dbReference type="EC" id="2.8.1.10" evidence="3"/>
<dbReference type="EMBL" id="CP000776">
    <property type="protein sequence ID" value="ABS51497.1"/>
    <property type="molecule type" value="Genomic_DNA"/>
</dbReference>
<dbReference type="PANTHER" id="PTHR34266:SF2">
    <property type="entry name" value="THIAZOLE SYNTHASE"/>
    <property type="match status" value="1"/>
</dbReference>
<feature type="domain" description="Thiazole synthase ThiG" evidence="8">
    <location>
        <begin position="7"/>
        <end position="247"/>
    </location>
</feature>
<gene>
    <name evidence="9" type="primary">thiG</name>
    <name evidence="9" type="ordered locus">CHAB381_1177</name>
</gene>
<evidence type="ECO:0000256" key="2">
    <source>
        <dbReference type="ARBA" id="ARBA00004948"/>
    </source>
</evidence>
<reference evidence="10" key="1">
    <citation type="submission" date="2007-07" db="EMBL/GenBank/DDBJ databases">
        <title>Complete genome sequence of Campylobacter hominis ATCC BAA-381, a commensal isolated from the human gastrointestinal tract.</title>
        <authorList>
            <person name="Fouts D.E."/>
            <person name="Mongodin E.F."/>
            <person name="Puiu D."/>
            <person name="Sebastian Y."/>
            <person name="Miller W.G."/>
            <person name="Mandrell R.E."/>
            <person name="Nelson K.E."/>
        </authorList>
    </citation>
    <scope>NUCLEOTIDE SEQUENCE [LARGE SCALE GENOMIC DNA]</scope>
    <source>
        <strain evidence="10">ATCC BAA-381 / LMG 19568 / NCTC 13146 / CH001A</strain>
    </source>
</reference>
<keyword evidence="6" id="KW-0704">Schiff base</keyword>
<dbReference type="eggNOG" id="COG2022">
    <property type="taxonomic scope" value="Bacteria"/>
</dbReference>
<evidence type="ECO:0000256" key="1">
    <source>
        <dbReference type="ARBA" id="ARBA00002834"/>
    </source>
</evidence>
<dbReference type="STRING" id="360107.CHAB381_1177"/>
<organism evidence="9 10">
    <name type="scientific">Campylobacter hominis (strain ATCC BAA-381 / DSM 21671 / CCUG 45161 / LMG 19568 / NCTC 13146 / CH001A)</name>
    <dbReference type="NCBI Taxonomy" id="360107"/>
    <lineage>
        <taxon>Bacteria</taxon>
        <taxon>Pseudomonadati</taxon>
        <taxon>Campylobacterota</taxon>
        <taxon>Epsilonproteobacteria</taxon>
        <taxon>Campylobacterales</taxon>
        <taxon>Campylobacteraceae</taxon>
        <taxon>Campylobacter</taxon>
    </lineage>
</organism>
<dbReference type="Proteomes" id="UP000002407">
    <property type="component" value="Chromosome"/>
</dbReference>
<dbReference type="InterPro" id="IPR013785">
    <property type="entry name" value="Aldolase_TIM"/>
</dbReference>
<protein>
    <recommendedName>
        <fullName evidence="3">thiazole synthase</fullName>
        <ecNumber evidence="3">2.8.1.10</ecNumber>
    </recommendedName>
</protein>
<dbReference type="InterPro" id="IPR008867">
    <property type="entry name" value="ThiG"/>
</dbReference>
<name>A7I2J1_CAMHC</name>
<comment type="pathway">
    <text evidence="2">Cofactor biosynthesis; thiamine diphosphate biosynthesis.</text>
</comment>
<accession>A7I2J1</accession>
<dbReference type="KEGG" id="cha:CHAB381_1177"/>
<comment type="function">
    <text evidence="1">Catalyzes the rearrangement of 1-deoxy-D-xylulose 5-phosphate (DXP) to produce the thiazole phosphate moiety of thiamine. Sulfur is provided by the thiocarboxylate moiety of the carrier protein ThiS. In vitro, sulfur can be provided by H(2)S.</text>
</comment>
<evidence type="ECO:0000313" key="10">
    <source>
        <dbReference type="Proteomes" id="UP000002407"/>
    </source>
</evidence>
<keyword evidence="10" id="KW-1185">Reference proteome</keyword>
<dbReference type="RefSeq" id="WP_012109032.1">
    <property type="nucleotide sequence ID" value="NC_009714.1"/>
</dbReference>
<evidence type="ECO:0000256" key="6">
    <source>
        <dbReference type="ARBA" id="ARBA00023270"/>
    </source>
</evidence>
<sequence length="254" mass="27170">MQDFLELGGKKFNNRLIMGSGKFDLEMIKACVNTAGCEIVTLALRRVNESKERNILDFIPQNVTLLPNTSGARNADEALRIARLGRELGCGNFVKVEVIRDSKYLLPDNAETLKATEMLAKEDFVVLPYMHADLNFARDLKNAGAAAIMPLGSPIGSNQGLLMKGMIEILVSEIDLPIIVDAGIGRPSQACEAMEIGCAGVMINTAIATSKNLSLMASSFSEAVKAGRNAYLAGFGGISKVANASSPLTGFLRD</sequence>
<dbReference type="Gene3D" id="3.20.20.70">
    <property type="entry name" value="Aldolase class I"/>
    <property type="match status" value="1"/>
</dbReference>
<evidence type="ECO:0000256" key="7">
    <source>
        <dbReference type="ARBA" id="ARBA00049897"/>
    </source>
</evidence>
<dbReference type="Pfam" id="PF05690">
    <property type="entry name" value="ThiG"/>
    <property type="match status" value="1"/>
</dbReference>
<evidence type="ECO:0000256" key="5">
    <source>
        <dbReference type="ARBA" id="ARBA00022977"/>
    </source>
</evidence>
<dbReference type="SUPFAM" id="SSF110399">
    <property type="entry name" value="ThiG-like"/>
    <property type="match status" value="1"/>
</dbReference>
<dbReference type="UniPathway" id="UPA00060"/>
<dbReference type="InterPro" id="IPR033983">
    <property type="entry name" value="Thiazole_synthase_ThiG"/>
</dbReference>
<evidence type="ECO:0000256" key="3">
    <source>
        <dbReference type="ARBA" id="ARBA00011960"/>
    </source>
</evidence>
<dbReference type="HOGENOM" id="CLU_062233_1_0_7"/>
<dbReference type="GO" id="GO:0009229">
    <property type="term" value="P:thiamine diphosphate biosynthetic process"/>
    <property type="evidence" value="ECO:0007669"/>
    <property type="project" value="UniProtKB-UniPathway"/>
</dbReference>
<dbReference type="CDD" id="cd04728">
    <property type="entry name" value="ThiG"/>
    <property type="match status" value="1"/>
</dbReference>
<comment type="catalytic activity">
    <reaction evidence="7">
        <text>[ThiS sulfur-carrier protein]-C-terminal-Gly-aminoethanethioate + 2-iminoacetate + 1-deoxy-D-xylulose 5-phosphate = [ThiS sulfur-carrier protein]-C-terminal Gly-Gly + 2-[(2R,5Z)-2-carboxy-4-methylthiazol-5(2H)-ylidene]ethyl phosphate + 2 H2O + H(+)</text>
        <dbReference type="Rhea" id="RHEA:26297"/>
        <dbReference type="Rhea" id="RHEA-COMP:12909"/>
        <dbReference type="Rhea" id="RHEA-COMP:19908"/>
        <dbReference type="ChEBI" id="CHEBI:15377"/>
        <dbReference type="ChEBI" id="CHEBI:15378"/>
        <dbReference type="ChEBI" id="CHEBI:57792"/>
        <dbReference type="ChEBI" id="CHEBI:62899"/>
        <dbReference type="ChEBI" id="CHEBI:77846"/>
        <dbReference type="ChEBI" id="CHEBI:90778"/>
        <dbReference type="ChEBI" id="CHEBI:232372"/>
        <dbReference type="EC" id="2.8.1.10"/>
    </reaction>
</comment>
<proteinExistence type="predicted"/>
<evidence type="ECO:0000259" key="8">
    <source>
        <dbReference type="Pfam" id="PF05690"/>
    </source>
</evidence>
<keyword evidence="5" id="KW-0784">Thiamine biosynthesis</keyword>
<dbReference type="AlphaFoldDB" id="A7I2J1"/>
<dbReference type="OrthoDB" id="9805935at2"/>
<evidence type="ECO:0000313" key="9">
    <source>
        <dbReference type="EMBL" id="ABS51497.1"/>
    </source>
</evidence>
<evidence type="ECO:0000256" key="4">
    <source>
        <dbReference type="ARBA" id="ARBA00022679"/>
    </source>
</evidence>
<dbReference type="GO" id="GO:1990107">
    <property type="term" value="F:thiazole synthase activity"/>
    <property type="evidence" value="ECO:0007669"/>
    <property type="project" value="UniProtKB-EC"/>
</dbReference>
<keyword evidence="4" id="KW-0808">Transferase</keyword>
<dbReference type="PANTHER" id="PTHR34266">
    <property type="entry name" value="THIAZOLE SYNTHASE"/>
    <property type="match status" value="1"/>
</dbReference>